<dbReference type="AlphaFoldDB" id="A0A2H0BYK9"/>
<protein>
    <submittedName>
        <fullName evidence="1">Uncharacterized protein</fullName>
    </submittedName>
</protein>
<evidence type="ECO:0000313" key="2">
    <source>
        <dbReference type="Proteomes" id="UP000231021"/>
    </source>
</evidence>
<dbReference type="EMBL" id="PCTB01000045">
    <property type="protein sequence ID" value="PIP62752.1"/>
    <property type="molecule type" value="Genomic_DNA"/>
</dbReference>
<dbReference type="InterPro" id="IPR038116">
    <property type="entry name" value="TrpR-like_sf"/>
</dbReference>
<dbReference type="Proteomes" id="UP000231021">
    <property type="component" value="Unassembled WGS sequence"/>
</dbReference>
<evidence type="ECO:0000313" key="1">
    <source>
        <dbReference type="EMBL" id="PIP62752.1"/>
    </source>
</evidence>
<proteinExistence type="predicted"/>
<name>A0A2H0BYK9_9BACT</name>
<dbReference type="GO" id="GO:0043565">
    <property type="term" value="F:sequence-specific DNA binding"/>
    <property type="evidence" value="ECO:0007669"/>
    <property type="project" value="InterPro"/>
</dbReference>
<sequence>MVNVSRNRLPDDVLNKIYQLLLFLLKEGGNREDFFIIMNEFFSPKEKILFAKRITVIYLLLKGIAQKNICEVLNVSNGTVSKYSLYLTNTNLKLVKIIKLLAKKEKIFETIDNLLADFLIQPGIKMGHWKLYWEHKRKNERRETYGF</sequence>
<dbReference type="SUPFAM" id="SSF48295">
    <property type="entry name" value="TrpR-like"/>
    <property type="match status" value="1"/>
</dbReference>
<dbReference type="Gene3D" id="1.10.1270.10">
    <property type="entry name" value="TrpR-like"/>
    <property type="match status" value="1"/>
</dbReference>
<gene>
    <name evidence="1" type="ORF">COW98_02300</name>
</gene>
<reference evidence="1 2" key="1">
    <citation type="submission" date="2017-09" db="EMBL/GenBank/DDBJ databases">
        <title>Depth-based differentiation of microbial function through sediment-hosted aquifers and enrichment of novel symbionts in the deep terrestrial subsurface.</title>
        <authorList>
            <person name="Probst A.J."/>
            <person name="Ladd B."/>
            <person name="Jarett J.K."/>
            <person name="Geller-Mcgrath D.E."/>
            <person name="Sieber C.M."/>
            <person name="Emerson J.B."/>
            <person name="Anantharaman K."/>
            <person name="Thomas B.C."/>
            <person name="Malmstrom R."/>
            <person name="Stieglmeier M."/>
            <person name="Klingl A."/>
            <person name="Woyke T."/>
            <person name="Ryan C.M."/>
            <person name="Banfield J.F."/>
        </authorList>
    </citation>
    <scope>NUCLEOTIDE SEQUENCE [LARGE SCALE GENOMIC DNA]</scope>
    <source>
        <strain evidence="1">CG22_combo_CG10-13_8_21_14_all_35_9</strain>
    </source>
</reference>
<comment type="caution">
    <text evidence="1">The sequence shown here is derived from an EMBL/GenBank/DDBJ whole genome shotgun (WGS) entry which is preliminary data.</text>
</comment>
<dbReference type="InterPro" id="IPR010921">
    <property type="entry name" value="Trp_repressor/repl_initiator"/>
</dbReference>
<organism evidence="1 2">
    <name type="scientific">Candidatus Roizmanbacteria bacterium CG22_combo_CG10-13_8_21_14_all_35_9</name>
    <dbReference type="NCBI Taxonomy" id="1974861"/>
    <lineage>
        <taxon>Bacteria</taxon>
        <taxon>Candidatus Roizmaniibacteriota</taxon>
    </lineage>
</organism>
<accession>A0A2H0BYK9</accession>